<dbReference type="EMBL" id="SZQL01000001">
    <property type="protein sequence ID" value="TKK71879.1"/>
    <property type="molecule type" value="Genomic_DNA"/>
</dbReference>
<dbReference type="Pfam" id="PF16344">
    <property type="entry name" value="FecR_C"/>
    <property type="match status" value="1"/>
</dbReference>
<feature type="domain" description="Protein FecR C-terminal" evidence="9">
    <location>
        <begin position="43"/>
        <end position="107"/>
    </location>
</feature>
<keyword evidence="3 7" id="KW-1134">Transmembrane beta strand</keyword>
<keyword evidence="11" id="KW-1185">Reference proteome</keyword>
<dbReference type="InterPro" id="IPR039426">
    <property type="entry name" value="TonB-dep_rcpt-like"/>
</dbReference>
<dbReference type="PROSITE" id="PS51257">
    <property type="entry name" value="PROKAR_LIPOPROTEIN"/>
    <property type="match status" value="1"/>
</dbReference>
<dbReference type="RefSeq" id="WP_137260119.1">
    <property type="nucleotide sequence ID" value="NZ_SZQL01000001.1"/>
</dbReference>
<reference evidence="10 11" key="1">
    <citation type="submission" date="2019-05" db="EMBL/GenBank/DDBJ databases">
        <title>Panacibacter sp. strain 17mud1-8 Genome sequencing and assembly.</title>
        <authorList>
            <person name="Chhetri G."/>
        </authorList>
    </citation>
    <scope>NUCLEOTIDE SEQUENCE [LARGE SCALE GENOMIC DNA]</scope>
    <source>
        <strain evidence="10 11">17mud1-8</strain>
    </source>
</reference>
<dbReference type="InterPro" id="IPR008969">
    <property type="entry name" value="CarboxyPept-like_regulatory"/>
</dbReference>
<gene>
    <name evidence="10" type="ORF">FC093_02350</name>
</gene>
<dbReference type="NCBIfam" id="TIGR04057">
    <property type="entry name" value="SusC_RagA_signa"/>
    <property type="match status" value="1"/>
</dbReference>
<dbReference type="InterPro" id="IPR023996">
    <property type="entry name" value="TonB-dep_OMP_SusC/RagA"/>
</dbReference>
<dbReference type="PROSITE" id="PS52016">
    <property type="entry name" value="TONB_DEPENDENT_REC_3"/>
    <property type="match status" value="1"/>
</dbReference>
<dbReference type="Proteomes" id="UP000305848">
    <property type="component" value="Unassembled WGS sequence"/>
</dbReference>
<dbReference type="InterPro" id="IPR036942">
    <property type="entry name" value="Beta-barrel_TonB_sf"/>
</dbReference>
<dbReference type="AlphaFoldDB" id="A0A4U3LAX9"/>
<dbReference type="Pfam" id="PF07715">
    <property type="entry name" value="Plug"/>
    <property type="match status" value="1"/>
</dbReference>
<comment type="similarity">
    <text evidence="7">Belongs to the TonB-dependent receptor family.</text>
</comment>
<evidence type="ECO:0000256" key="7">
    <source>
        <dbReference type="PROSITE-ProRule" id="PRU01360"/>
    </source>
</evidence>
<dbReference type="OrthoDB" id="9768177at2"/>
<accession>A0A4U3LAX9</accession>
<dbReference type="InterPro" id="IPR012910">
    <property type="entry name" value="Plug_dom"/>
</dbReference>
<dbReference type="InterPro" id="IPR023997">
    <property type="entry name" value="TonB-dep_OMP_SusC/RagA_CS"/>
</dbReference>
<evidence type="ECO:0000259" key="9">
    <source>
        <dbReference type="Pfam" id="PF16344"/>
    </source>
</evidence>
<evidence type="ECO:0000256" key="3">
    <source>
        <dbReference type="ARBA" id="ARBA00022452"/>
    </source>
</evidence>
<evidence type="ECO:0000256" key="1">
    <source>
        <dbReference type="ARBA" id="ARBA00004571"/>
    </source>
</evidence>
<evidence type="ECO:0000313" key="11">
    <source>
        <dbReference type="Proteomes" id="UP000305848"/>
    </source>
</evidence>
<name>A0A4U3LAX9_9BACT</name>
<dbReference type="Gene3D" id="2.170.130.10">
    <property type="entry name" value="TonB-dependent receptor, plug domain"/>
    <property type="match status" value="1"/>
</dbReference>
<dbReference type="SUPFAM" id="SSF49464">
    <property type="entry name" value="Carboxypeptidase regulatory domain-like"/>
    <property type="match status" value="1"/>
</dbReference>
<dbReference type="SUPFAM" id="SSF56935">
    <property type="entry name" value="Porins"/>
    <property type="match status" value="1"/>
</dbReference>
<evidence type="ECO:0000256" key="2">
    <source>
        <dbReference type="ARBA" id="ARBA00022448"/>
    </source>
</evidence>
<dbReference type="InterPro" id="IPR037066">
    <property type="entry name" value="Plug_dom_sf"/>
</dbReference>
<evidence type="ECO:0000256" key="4">
    <source>
        <dbReference type="ARBA" id="ARBA00022692"/>
    </source>
</evidence>
<dbReference type="Gene3D" id="2.60.40.1120">
    <property type="entry name" value="Carboxypeptidase-like, regulatory domain"/>
    <property type="match status" value="1"/>
</dbReference>
<keyword evidence="4 7" id="KW-0812">Transmembrane</keyword>
<comment type="subcellular location">
    <subcellularLocation>
        <location evidence="1 7">Cell outer membrane</location>
        <topology evidence="1 7">Multi-pass membrane protein</topology>
    </subcellularLocation>
</comment>
<dbReference type="Pfam" id="PF13715">
    <property type="entry name" value="CarbopepD_reg_2"/>
    <property type="match status" value="1"/>
</dbReference>
<dbReference type="Gene3D" id="2.40.170.20">
    <property type="entry name" value="TonB-dependent receptor, beta-barrel domain"/>
    <property type="match status" value="1"/>
</dbReference>
<evidence type="ECO:0000313" key="10">
    <source>
        <dbReference type="EMBL" id="TKK71879.1"/>
    </source>
</evidence>
<feature type="domain" description="TonB-dependent receptor plug" evidence="8">
    <location>
        <begin position="226"/>
        <end position="323"/>
    </location>
</feature>
<evidence type="ECO:0000259" key="8">
    <source>
        <dbReference type="Pfam" id="PF07715"/>
    </source>
</evidence>
<dbReference type="Gene3D" id="3.55.50.30">
    <property type="match status" value="1"/>
</dbReference>
<protein>
    <submittedName>
        <fullName evidence="10">SusC/RagA family TonB-linked outer membrane protein</fullName>
    </submittedName>
</protein>
<dbReference type="GO" id="GO:0009279">
    <property type="term" value="C:cell outer membrane"/>
    <property type="evidence" value="ECO:0007669"/>
    <property type="project" value="UniProtKB-SubCell"/>
</dbReference>
<dbReference type="InterPro" id="IPR032508">
    <property type="entry name" value="FecR_C"/>
</dbReference>
<evidence type="ECO:0000256" key="5">
    <source>
        <dbReference type="ARBA" id="ARBA00023136"/>
    </source>
</evidence>
<evidence type="ECO:0000256" key="6">
    <source>
        <dbReference type="ARBA" id="ARBA00023237"/>
    </source>
</evidence>
<keyword evidence="5 7" id="KW-0472">Membrane</keyword>
<sequence length="1156" mass="128653">MRTSQKYLKLFPKGLPTVIAVVSCLLLIMPAKAHAEQKKKIGLNNATFETVIKEIEKVFSVNFTYDAAMKQLQQKVSLQQKERTLAEVLSELAKQVNVKFIRAGNLIGIQEKTALYQLSAYESPAVAGAPPFLLKGRIIDEKKNIAVANATIHVKDSKTYTTSDEDGNFSIEVLQGDVLEITSVGYAAKEVTIGNSNEIIINLSSSENQLNEVVVTALGIKKERAKINYATQEVKGESLQKAKEANVISSLTGKVAGLTVVNKSTLYENQDVRVRGEATLVVIDGVPTNTNFWNINADDIESVTVLKGTAAAALYGSLGVNGAIMITTKKGKGGSNGLEVSFSSTNQFQAGYIAIPKTQQEYGMGWSGYYAYIDGQGGGGWYDNYGYVWGPKLNVKDPNTASGYAEYPQYNSPYNPDSLYTFTQAGYTGQSHYKPMPWVSRGTNNLKNFLRNEFLTTDNISVAGKTDRTDYRISASHVYQKGQVPNTHLNSTTLTVAGGLKISDKLRAEATISYNKQYTPNYPSSGYGPSNFFYNILLWMGPDVDIRDMKNYWQPGKEGIQQLTYNYSWYNNPYFMANEYLNSYNTDVITAQANATYSFSKNLNLLVRTGATVNNVSEDTKTPYSFINYGTSKAPFGQYAIDRRGTVRIVSDALLTYQNKFGDFDVTVSAGASSRFDQANGLYSNTVGGLAVPNNYTLANTRDPLNSTNYLNEKQYMSLFGYSDISYKNIVYLSLTGRNDWTTALQKPNNSFFYPSAGLGLMVSQLVKLPSAISWLKLRSAWANVSSDVNPYYTLQTYNRGIRWNGVPSLDVPSTLINPDIRPQTTISQEYGGEIKFLKNRIGLDVTYYRYLNKNFVVDVPLSQASGYSYRRVNADEILKKGIEIVLSGTAIKTKNFQWNIVANYSRIRNTAKSYYGGDSIRNGVKIGERNDVYRGYAWERSPDGRQVFSNGLPQYINQIVNLGYLNPDWEFGIINSISYKNFSLSFTFDGQIGGYMFNGVEAKMYEGGMHPVTANHYRDEAYNGEKTYLVPGVVVTEGEVTYDQQGNITSDTRKFAANETNVNYIDYIFAQYTNGVDESVLYKRTFVKLREVVFSYNIPATLFKKAPFKAASIALTGRNLALFTKVPFMDPESYTGTTLAEPTYRNIGVSVNFTF</sequence>
<comment type="caution">
    <text evidence="10">The sequence shown here is derived from an EMBL/GenBank/DDBJ whole genome shotgun (WGS) entry which is preliminary data.</text>
</comment>
<keyword evidence="2 7" id="KW-0813">Transport</keyword>
<proteinExistence type="inferred from homology"/>
<dbReference type="NCBIfam" id="TIGR04056">
    <property type="entry name" value="OMP_RagA_SusC"/>
    <property type="match status" value="1"/>
</dbReference>
<organism evidence="10 11">
    <name type="scientific">Ilyomonas limi</name>
    <dbReference type="NCBI Taxonomy" id="2575867"/>
    <lineage>
        <taxon>Bacteria</taxon>
        <taxon>Pseudomonadati</taxon>
        <taxon>Bacteroidota</taxon>
        <taxon>Chitinophagia</taxon>
        <taxon>Chitinophagales</taxon>
        <taxon>Chitinophagaceae</taxon>
        <taxon>Ilyomonas</taxon>
    </lineage>
</organism>
<keyword evidence="6 7" id="KW-0998">Cell outer membrane</keyword>